<dbReference type="Proteomes" id="UP000188605">
    <property type="component" value="Unassembled WGS sequence"/>
</dbReference>
<accession>A0ACC8XEW3</accession>
<protein>
    <submittedName>
        <fullName evidence="1">Uncharacterized protein</fullName>
    </submittedName>
</protein>
<keyword evidence="2" id="KW-1185">Reference proteome</keyword>
<sequence length="734" mass="84097">MKRVGIITLFNNNFNHGALLQAYALQKTVEKLGFECEVIRFDYMIKQAELSNKINSNAKQMQAFAEIIPQSNKIYNAYNIYECNELYDIFICGSDQIWGCNFGMPLYNLPHMALAFANADKIKLGYAVSMGGAYLTDDKKTALKEPTQKLDYISVREKSAIPFISELSDKSVESVLDPTLLLLRKDWDTFKNDTYNTTAPYIFCYVLRSSKGLVSYIKQLSQTMGYNIKILPKNSMPVDFINLIANAEYVITDSFHGTVFSIIFNKQFISCYTNNIQSDYSMNMRMKDLLKTFNLYNRYLGMDATAENYLNLINSKIDYSKVNQILELERAKSLAFLEKALYLEKDFKFDIVPQRECYNCSTCKVVYPLSCIELVKDELGFGFPKINHNICNECMLCKKVCPAINSKSKNLEQSFVYTASHIDKDERLKSASGGTFFAIAQYIISNGGIVFGAAYDKDFKVKHIGVNNLADLELLRSSKYVQSDIENTYKEAKQYLDNNKIVLYSGTPCQIAGLKNYLQKDYDNLYTIDLICHGEPSPNLFAKYIDFYTQKYGKITDINMRNKELGYTVACKITFENNKSILVHGKDDFFSKLCFIFCKNKCYSCDFKNDNSFADITLGDLFSAKNYSDITEDGRGINLVIDRTSKGSMLLENAQINLKSIENYNTKRHTGASHSNVDAYLRSIFKDSSIEKLFYELQMLISEINSERQYETSMFYNKLAKEYNDLLCIKEDTL</sequence>
<dbReference type="EMBL" id="LJDB01000029">
    <property type="protein sequence ID" value="ONI41750.1"/>
    <property type="molecule type" value="Genomic_DNA"/>
</dbReference>
<proteinExistence type="predicted"/>
<evidence type="ECO:0000313" key="1">
    <source>
        <dbReference type="EMBL" id="ONI41750.1"/>
    </source>
</evidence>
<organism evidence="1 2">
    <name type="scientific">Candidatus Epulonipiscium fishelsonii</name>
    <dbReference type="NCBI Taxonomy" id="77094"/>
    <lineage>
        <taxon>Bacteria</taxon>
        <taxon>Bacillati</taxon>
        <taxon>Bacillota</taxon>
        <taxon>Clostridia</taxon>
        <taxon>Lachnospirales</taxon>
        <taxon>Lachnospiraceae</taxon>
        <taxon>Candidatus Epulonipiscium</taxon>
    </lineage>
</organism>
<comment type="caution">
    <text evidence="1">The sequence shown here is derived from an EMBL/GenBank/DDBJ whole genome shotgun (WGS) entry which is preliminary data.</text>
</comment>
<name>A0ACC8XEW3_9FIRM</name>
<gene>
    <name evidence="1" type="ORF">AN396_03195</name>
</gene>
<evidence type="ECO:0000313" key="2">
    <source>
        <dbReference type="Proteomes" id="UP000188605"/>
    </source>
</evidence>
<reference evidence="1" key="1">
    <citation type="submission" date="2016-08" db="EMBL/GenBank/DDBJ databases">
        <authorList>
            <person name="Ngugi D.K."/>
            <person name="Miyake S."/>
            <person name="Stingl U."/>
        </authorList>
    </citation>
    <scope>NUCLEOTIDE SEQUENCE</scope>
    <source>
        <strain evidence="1">SCG-B11WGA-EpuloA1</strain>
    </source>
</reference>